<reference evidence="1" key="1">
    <citation type="submission" date="2020-02" db="EMBL/GenBank/DDBJ databases">
        <authorList>
            <person name="Scholz U."/>
            <person name="Mascher M."/>
            <person name="Fiebig A."/>
        </authorList>
    </citation>
    <scope>NUCLEOTIDE SEQUENCE</scope>
</reference>
<accession>A0A7I8KNW0</accession>
<organism evidence="1 2">
    <name type="scientific">Spirodela intermedia</name>
    <name type="common">Intermediate duckweed</name>
    <dbReference type="NCBI Taxonomy" id="51605"/>
    <lineage>
        <taxon>Eukaryota</taxon>
        <taxon>Viridiplantae</taxon>
        <taxon>Streptophyta</taxon>
        <taxon>Embryophyta</taxon>
        <taxon>Tracheophyta</taxon>
        <taxon>Spermatophyta</taxon>
        <taxon>Magnoliopsida</taxon>
        <taxon>Liliopsida</taxon>
        <taxon>Araceae</taxon>
        <taxon>Lemnoideae</taxon>
        <taxon>Spirodela</taxon>
    </lineage>
</organism>
<gene>
    <name evidence="1" type="ORF">SI8410_06009443</name>
</gene>
<keyword evidence="2" id="KW-1185">Reference proteome</keyword>
<evidence type="ECO:0000313" key="1">
    <source>
        <dbReference type="EMBL" id="CAA7398778.1"/>
    </source>
</evidence>
<evidence type="ECO:0000313" key="2">
    <source>
        <dbReference type="Proteomes" id="UP000663760"/>
    </source>
</evidence>
<protein>
    <submittedName>
        <fullName evidence="1">Uncharacterized protein</fullName>
    </submittedName>
</protein>
<dbReference type="Proteomes" id="UP000663760">
    <property type="component" value="Chromosome 6"/>
</dbReference>
<name>A0A7I8KNW0_SPIIN</name>
<dbReference type="AlphaFoldDB" id="A0A7I8KNW0"/>
<proteinExistence type="predicted"/>
<dbReference type="EMBL" id="LR746269">
    <property type="protein sequence ID" value="CAA7398778.1"/>
    <property type="molecule type" value="Genomic_DNA"/>
</dbReference>
<sequence length="33" mass="3867">MYFLVHDLTRTGLSFIFFESFFVHASCTSCFVI</sequence>